<evidence type="ECO:0008006" key="9">
    <source>
        <dbReference type="Google" id="ProtNLM"/>
    </source>
</evidence>
<accession>A0AAV9FML7</accession>
<name>A0AAV9FML7_ACOCL</name>
<keyword evidence="2" id="KW-0732">Signal</keyword>
<dbReference type="Pfam" id="PF13947">
    <property type="entry name" value="GUB_WAK_bind"/>
    <property type="match status" value="1"/>
</dbReference>
<dbReference type="PANTHER" id="PTHR31286">
    <property type="entry name" value="GLYCINE-RICH CELL WALL STRUCTURAL PROTEIN 1.8-LIKE"/>
    <property type="match status" value="1"/>
</dbReference>
<evidence type="ECO:0000256" key="2">
    <source>
        <dbReference type="ARBA" id="ARBA00022729"/>
    </source>
</evidence>
<proteinExistence type="predicted"/>
<comment type="caution">
    <text evidence="7">The sequence shown here is derived from an EMBL/GenBank/DDBJ whole genome shotgun (WGS) entry which is preliminary data.</text>
</comment>
<evidence type="ECO:0000256" key="1">
    <source>
        <dbReference type="ARBA" id="ARBA00004167"/>
    </source>
</evidence>
<comment type="subcellular location">
    <subcellularLocation>
        <location evidence="1">Membrane</location>
        <topology evidence="1">Single-pass membrane protein</topology>
    </subcellularLocation>
</comment>
<dbReference type="InterPro" id="IPR032872">
    <property type="entry name" value="WAK_assoc_C"/>
</dbReference>
<feature type="domain" description="DUF4283" evidence="5">
    <location>
        <begin position="207"/>
        <end position="266"/>
    </location>
</feature>
<dbReference type="AlphaFoldDB" id="A0AAV9FML7"/>
<reference evidence="7" key="1">
    <citation type="journal article" date="2023" name="Nat. Commun.">
        <title>Diploid and tetraploid genomes of Acorus and the evolution of monocots.</title>
        <authorList>
            <person name="Ma L."/>
            <person name="Liu K.W."/>
            <person name="Li Z."/>
            <person name="Hsiao Y.Y."/>
            <person name="Qi Y."/>
            <person name="Fu T."/>
            <person name="Tang G.D."/>
            <person name="Zhang D."/>
            <person name="Sun W.H."/>
            <person name="Liu D.K."/>
            <person name="Li Y."/>
            <person name="Chen G.Z."/>
            <person name="Liu X.D."/>
            <person name="Liao X.Y."/>
            <person name="Jiang Y.T."/>
            <person name="Yu X."/>
            <person name="Hao Y."/>
            <person name="Huang J."/>
            <person name="Zhao X.W."/>
            <person name="Ke S."/>
            <person name="Chen Y.Y."/>
            <person name="Wu W.L."/>
            <person name="Hsu J.L."/>
            <person name="Lin Y.F."/>
            <person name="Huang M.D."/>
            <person name="Li C.Y."/>
            <person name="Huang L."/>
            <person name="Wang Z.W."/>
            <person name="Zhao X."/>
            <person name="Zhong W.Y."/>
            <person name="Peng D.H."/>
            <person name="Ahmad S."/>
            <person name="Lan S."/>
            <person name="Zhang J.S."/>
            <person name="Tsai W.C."/>
            <person name="Van de Peer Y."/>
            <person name="Liu Z.J."/>
        </authorList>
    </citation>
    <scope>NUCLEOTIDE SEQUENCE</scope>
    <source>
        <strain evidence="7">CP</strain>
    </source>
</reference>
<evidence type="ECO:0000259" key="5">
    <source>
        <dbReference type="Pfam" id="PF14111"/>
    </source>
</evidence>
<dbReference type="Pfam" id="PF14111">
    <property type="entry name" value="DUF4283"/>
    <property type="match status" value="1"/>
</dbReference>
<keyword evidence="3" id="KW-0325">Glycoprotein</keyword>
<gene>
    <name evidence="7" type="ORF">QJS10_CPA01g01485</name>
</gene>
<dbReference type="GO" id="GO:0030247">
    <property type="term" value="F:polysaccharide binding"/>
    <property type="evidence" value="ECO:0007669"/>
    <property type="project" value="InterPro"/>
</dbReference>
<dbReference type="EMBL" id="JAUJYO010000001">
    <property type="protein sequence ID" value="KAK1326732.1"/>
    <property type="molecule type" value="Genomic_DNA"/>
</dbReference>
<evidence type="ECO:0000313" key="7">
    <source>
        <dbReference type="EMBL" id="KAK1326732.1"/>
    </source>
</evidence>
<evidence type="ECO:0000259" key="6">
    <source>
        <dbReference type="Pfam" id="PF14380"/>
    </source>
</evidence>
<organism evidence="7 8">
    <name type="scientific">Acorus calamus</name>
    <name type="common">Sweet flag</name>
    <dbReference type="NCBI Taxonomy" id="4465"/>
    <lineage>
        <taxon>Eukaryota</taxon>
        <taxon>Viridiplantae</taxon>
        <taxon>Streptophyta</taxon>
        <taxon>Embryophyta</taxon>
        <taxon>Tracheophyta</taxon>
        <taxon>Spermatophyta</taxon>
        <taxon>Magnoliopsida</taxon>
        <taxon>Liliopsida</taxon>
        <taxon>Acoraceae</taxon>
        <taxon>Acorus</taxon>
    </lineage>
</organism>
<sequence>MTGCGHPGFHLSCTMDNLTQLMIYNTSYSVKYVDYVNQIMTIADITYMEKDHCPLPTSNTSLNFSLFDYTGTDRNVSYYYCSSQAVGVSSLYQLSCDASTGTLNVTDATKALMSLKEALREGFDVTWKPGKGWCEGCVGLGGRCGYDPSKPNDPLCFYSSSARGLATPNPRRKAAFVPLLSSSQQIKSWGSLFQTLPSAATPSWSGSLRKLWNPKGEMKIHLHGNGFFTVKFDLVEDVTGVLEGGPWTVDHQPFILRKCSPFVRMEQERLSSIPVWVRLSNLPLHLWEEDSLSRIGSIIGVPLYADSTTMKCSRASYARICVEVEVSQVLPDSILVDITPGVRETFKVDYDWKPSACKYCHTFGHDEAYCIMKPQVTTTSIRQGDKVVHNATNGKGKEKMVQEWQEVHRHPKKNNGKLLSNAMKSAPHHPLSRDKAPDHNSFNSLQEVPTHALASPYANKMAPQESLPLDGENEILAEQINSGTMEVESDTGKHWLGMNKHQLGMNQPPCQLKRNLAPSIRVIILIQMSYKW</sequence>
<dbReference type="GO" id="GO:0016020">
    <property type="term" value="C:membrane"/>
    <property type="evidence" value="ECO:0007669"/>
    <property type="project" value="UniProtKB-SubCell"/>
</dbReference>
<feature type="domain" description="Wall-associated receptor kinase galacturonan-binding" evidence="4">
    <location>
        <begin position="3"/>
        <end position="44"/>
    </location>
</feature>
<dbReference type="InterPro" id="IPR025558">
    <property type="entry name" value="DUF4283"/>
</dbReference>
<dbReference type="InterPro" id="IPR025287">
    <property type="entry name" value="WAK_GUB"/>
</dbReference>
<reference evidence="7" key="2">
    <citation type="submission" date="2023-06" db="EMBL/GenBank/DDBJ databases">
        <authorList>
            <person name="Ma L."/>
            <person name="Liu K.-W."/>
            <person name="Li Z."/>
            <person name="Hsiao Y.-Y."/>
            <person name="Qi Y."/>
            <person name="Fu T."/>
            <person name="Tang G."/>
            <person name="Zhang D."/>
            <person name="Sun W.-H."/>
            <person name="Liu D.-K."/>
            <person name="Li Y."/>
            <person name="Chen G.-Z."/>
            <person name="Liu X.-D."/>
            <person name="Liao X.-Y."/>
            <person name="Jiang Y.-T."/>
            <person name="Yu X."/>
            <person name="Hao Y."/>
            <person name="Huang J."/>
            <person name="Zhao X.-W."/>
            <person name="Ke S."/>
            <person name="Chen Y.-Y."/>
            <person name="Wu W.-L."/>
            <person name="Hsu J.-L."/>
            <person name="Lin Y.-F."/>
            <person name="Huang M.-D."/>
            <person name="Li C.-Y."/>
            <person name="Huang L."/>
            <person name="Wang Z.-W."/>
            <person name="Zhao X."/>
            <person name="Zhong W.-Y."/>
            <person name="Peng D.-H."/>
            <person name="Ahmad S."/>
            <person name="Lan S."/>
            <person name="Zhang J.-S."/>
            <person name="Tsai W.-C."/>
            <person name="Van De Peer Y."/>
            <person name="Liu Z.-J."/>
        </authorList>
    </citation>
    <scope>NUCLEOTIDE SEQUENCE</scope>
    <source>
        <strain evidence="7">CP</strain>
        <tissue evidence="7">Leaves</tissue>
    </source>
</reference>
<evidence type="ECO:0000313" key="8">
    <source>
        <dbReference type="Proteomes" id="UP001180020"/>
    </source>
</evidence>
<evidence type="ECO:0000256" key="3">
    <source>
        <dbReference type="ARBA" id="ARBA00023180"/>
    </source>
</evidence>
<evidence type="ECO:0000259" key="4">
    <source>
        <dbReference type="Pfam" id="PF13947"/>
    </source>
</evidence>
<protein>
    <recommendedName>
        <fullName evidence="9">DUF4283 domain-containing protein</fullName>
    </recommendedName>
</protein>
<dbReference type="Pfam" id="PF14380">
    <property type="entry name" value="WAK_assoc"/>
    <property type="match status" value="1"/>
</dbReference>
<dbReference type="Proteomes" id="UP001180020">
    <property type="component" value="Unassembled WGS sequence"/>
</dbReference>
<keyword evidence="8" id="KW-1185">Reference proteome</keyword>
<feature type="domain" description="Wall-associated receptor kinase C-terminal" evidence="6">
    <location>
        <begin position="101"/>
        <end position="159"/>
    </location>
</feature>
<dbReference type="PANTHER" id="PTHR31286:SF180">
    <property type="entry name" value="OS10G0362600 PROTEIN"/>
    <property type="match status" value="1"/>
</dbReference>
<dbReference type="InterPro" id="IPR040256">
    <property type="entry name" value="At4g02000-like"/>
</dbReference>